<dbReference type="GO" id="GO:0008270">
    <property type="term" value="F:zinc ion binding"/>
    <property type="evidence" value="ECO:0007669"/>
    <property type="project" value="UniProtKB-KW"/>
</dbReference>
<organism evidence="8 9">
    <name type="scientific">Pogonophryne albipinna</name>
    <dbReference type="NCBI Taxonomy" id="1090488"/>
    <lineage>
        <taxon>Eukaryota</taxon>
        <taxon>Metazoa</taxon>
        <taxon>Chordata</taxon>
        <taxon>Craniata</taxon>
        <taxon>Vertebrata</taxon>
        <taxon>Euteleostomi</taxon>
        <taxon>Actinopterygii</taxon>
        <taxon>Neopterygii</taxon>
        <taxon>Teleostei</taxon>
        <taxon>Neoteleostei</taxon>
        <taxon>Acanthomorphata</taxon>
        <taxon>Eupercaria</taxon>
        <taxon>Perciformes</taxon>
        <taxon>Notothenioidei</taxon>
        <taxon>Pogonophryne</taxon>
    </lineage>
</organism>
<evidence type="ECO:0000256" key="1">
    <source>
        <dbReference type="ARBA" id="ARBA00022723"/>
    </source>
</evidence>
<dbReference type="SUPFAM" id="SSF57716">
    <property type="entry name" value="Glucocorticoid receptor-like (DNA-binding domain)"/>
    <property type="match status" value="1"/>
</dbReference>
<feature type="compositionally biased region" description="Polar residues" evidence="6">
    <location>
        <begin position="76"/>
        <end position="85"/>
    </location>
</feature>
<evidence type="ECO:0000259" key="7">
    <source>
        <dbReference type="Pfam" id="PF05485"/>
    </source>
</evidence>
<protein>
    <recommendedName>
        <fullName evidence="7">THAP-type domain-containing protein</fullName>
    </recommendedName>
</protein>
<feature type="non-terminal residue" evidence="8">
    <location>
        <position position="250"/>
    </location>
</feature>
<keyword evidence="2" id="KW-0863">Zinc-finger</keyword>
<keyword evidence="4" id="KW-0238">DNA-binding</keyword>
<feature type="domain" description="THAP-type" evidence="7">
    <location>
        <begin position="2"/>
        <end position="50"/>
    </location>
</feature>
<proteinExistence type="predicted"/>
<name>A0AAD6F396_9TELE</name>
<keyword evidence="5" id="KW-0175">Coiled coil</keyword>
<dbReference type="AlphaFoldDB" id="A0AAD6F396"/>
<evidence type="ECO:0000256" key="4">
    <source>
        <dbReference type="ARBA" id="ARBA00023125"/>
    </source>
</evidence>
<accession>A0AAD6F396</accession>
<feature type="region of interest" description="Disordered" evidence="6">
    <location>
        <begin position="128"/>
        <end position="166"/>
    </location>
</feature>
<comment type="caution">
    <text evidence="8">The sequence shown here is derived from an EMBL/GenBank/DDBJ whole genome shotgun (WGS) entry which is preliminary data.</text>
</comment>
<evidence type="ECO:0000313" key="8">
    <source>
        <dbReference type="EMBL" id="KAJ4919182.1"/>
    </source>
</evidence>
<evidence type="ECO:0000256" key="5">
    <source>
        <dbReference type="SAM" id="Coils"/>
    </source>
</evidence>
<keyword evidence="3" id="KW-0862">Zinc</keyword>
<dbReference type="GO" id="GO:0003677">
    <property type="term" value="F:DNA binding"/>
    <property type="evidence" value="ECO:0007669"/>
    <property type="project" value="UniProtKB-KW"/>
</dbReference>
<reference evidence="8" key="1">
    <citation type="submission" date="2022-11" db="EMBL/GenBank/DDBJ databases">
        <title>Chromosome-level genome of Pogonophryne albipinna.</title>
        <authorList>
            <person name="Jo E."/>
        </authorList>
    </citation>
    <scope>NUCLEOTIDE SEQUENCE</scope>
    <source>
        <strain evidence="8">SGF0006</strain>
        <tissue evidence="8">Muscle</tissue>
    </source>
</reference>
<dbReference type="Proteomes" id="UP001219934">
    <property type="component" value="Unassembled WGS sequence"/>
</dbReference>
<sequence>SNRRRLWLQVIKRVDWNEDIIKNARVCSAHFISGEASLDSSSPDFVPSVFMYTKQSQNPNAKMDRYHRKRRRADTAANQSVTSETPEQECSMDPEQECSMDHCPGEASLDSSSPDFVPSVFMYTKQSQNPNAKMDRYHRKRRRADTAANQSVTSETPEQECSMDPEQECSMDHCPAEEDIPVPKREYDDLNLRYSQLQEEYVNLRQEFDTLRAENVKLKEELQKSTFSYTTARQHCSTWVHIPQFPDVII</sequence>
<feature type="coiled-coil region" evidence="5">
    <location>
        <begin position="187"/>
        <end position="221"/>
    </location>
</feature>
<feature type="compositionally biased region" description="Acidic residues" evidence="6">
    <location>
        <begin position="86"/>
        <end position="98"/>
    </location>
</feature>
<feature type="region of interest" description="Disordered" evidence="6">
    <location>
        <begin position="57"/>
        <end position="111"/>
    </location>
</feature>
<evidence type="ECO:0000313" key="9">
    <source>
        <dbReference type="Proteomes" id="UP001219934"/>
    </source>
</evidence>
<dbReference type="InterPro" id="IPR006612">
    <property type="entry name" value="THAP_Znf"/>
</dbReference>
<evidence type="ECO:0000256" key="3">
    <source>
        <dbReference type="ARBA" id="ARBA00022833"/>
    </source>
</evidence>
<feature type="non-terminal residue" evidence="8">
    <location>
        <position position="1"/>
    </location>
</feature>
<gene>
    <name evidence="8" type="ORF">JOQ06_022168</name>
</gene>
<dbReference type="EMBL" id="JAPTMU010000329">
    <property type="protein sequence ID" value="KAJ4919182.1"/>
    <property type="molecule type" value="Genomic_DNA"/>
</dbReference>
<keyword evidence="9" id="KW-1185">Reference proteome</keyword>
<feature type="compositionally biased region" description="Acidic residues" evidence="6">
    <location>
        <begin position="157"/>
        <end position="166"/>
    </location>
</feature>
<evidence type="ECO:0000256" key="6">
    <source>
        <dbReference type="SAM" id="MobiDB-lite"/>
    </source>
</evidence>
<feature type="compositionally biased region" description="Polar residues" evidence="6">
    <location>
        <begin position="147"/>
        <end position="156"/>
    </location>
</feature>
<evidence type="ECO:0000256" key="2">
    <source>
        <dbReference type="ARBA" id="ARBA00022771"/>
    </source>
</evidence>
<keyword evidence="1" id="KW-0479">Metal-binding</keyword>
<dbReference type="Pfam" id="PF05485">
    <property type="entry name" value="THAP"/>
    <property type="match status" value="1"/>
</dbReference>